<evidence type="ECO:0000313" key="16">
    <source>
        <dbReference type="EMBL" id="ROQ89608.1"/>
    </source>
</evidence>
<keyword evidence="3 13" id="KW-0285">Flavoprotein</keyword>
<dbReference type="InterPro" id="IPR006258">
    <property type="entry name" value="Lipoamide_DH"/>
</dbReference>
<dbReference type="GO" id="GO:0006103">
    <property type="term" value="P:2-oxoglutarate metabolic process"/>
    <property type="evidence" value="ECO:0007669"/>
    <property type="project" value="TreeGrafter"/>
</dbReference>
<dbReference type="FunFam" id="3.30.390.30:FF:000001">
    <property type="entry name" value="Dihydrolipoyl dehydrogenase"/>
    <property type="match status" value="1"/>
</dbReference>
<evidence type="ECO:0000256" key="12">
    <source>
        <dbReference type="PIRSR" id="PIRSR000350-4"/>
    </source>
</evidence>
<evidence type="ECO:0000256" key="9">
    <source>
        <dbReference type="ARBA" id="ARBA00049187"/>
    </source>
</evidence>
<feature type="binding site" evidence="11">
    <location>
        <position position="53"/>
    </location>
    <ligand>
        <name>FAD</name>
        <dbReference type="ChEBI" id="CHEBI:57692"/>
    </ligand>
</feature>
<organism evidence="16 17">
    <name type="scientific">Desulfosoma caldarium</name>
    <dbReference type="NCBI Taxonomy" id="610254"/>
    <lineage>
        <taxon>Bacteria</taxon>
        <taxon>Pseudomonadati</taxon>
        <taxon>Thermodesulfobacteriota</taxon>
        <taxon>Syntrophobacteria</taxon>
        <taxon>Syntrophobacterales</taxon>
        <taxon>Syntrophobacteraceae</taxon>
        <taxon>Desulfosoma</taxon>
    </lineage>
</organism>
<evidence type="ECO:0000256" key="3">
    <source>
        <dbReference type="ARBA" id="ARBA00022630"/>
    </source>
</evidence>
<dbReference type="PIRSF" id="PIRSF000350">
    <property type="entry name" value="Mercury_reductase_MerA"/>
    <property type="match status" value="1"/>
</dbReference>
<evidence type="ECO:0000256" key="8">
    <source>
        <dbReference type="ARBA" id="ARBA00023284"/>
    </source>
</evidence>
<dbReference type="Pfam" id="PF07992">
    <property type="entry name" value="Pyr_redox_2"/>
    <property type="match status" value="1"/>
</dbReference>
<evidence type="ECO:0000256" key="10">
    <source>
        <dbReference type="PIRSR" id="PIRSR000350-2"/>
    </source>
</evidence>
<dbReference type="InterPro" id="IPR012999">
    <property type="entry name" value="Pyr_OxRdtase_I_AS"/>
</dbReference>
<evidence type="ECO:0000259" key="14">
    <source>
        <dbReference type="Pfam" id="PF02852"/>
    </source>
</evidence>
<evidence type="ECO:0000259" key="15">
    <source>
        <dbReference type="Pfam" id="PF07992"/>
    </source>
</evidence>
<feature type="disulfide bond" description="Redox-active" evidence="12">
    <location>
        <begin position="44"/>
        <end position="49"/>
    </location>
</feature>
<keyword evidence="6 11" id="KW-0520">NAD</keyword>
<dbReference type="Pfam" id="PF02852">
    <property type="entry name" value="Pyr_redox_dim"/>
    <property type="match status" value="1"/>
</dbReference>
<feature type="binding site" evidence="11">
    <location>
        <position position="275"/>
    </location>
    <ligand>
        <name>NAD(+)</name>
        <dbReference type="ChEBI" id="CHEBI:57540"/>
    </ligand>
</feature>
<protein>
    <recommendedName>
        <fullName evidence="2 13">Dihydrolipoyl dehydrogenase</fullName>
        <ecNumber evidence="2 13">1.8.1.4</ecNumber>
    </recommendedName>
</protein>
<sequence length="472" mass="50632">MAENQFDLCVLGSGPGGYVACVRAAQLGMKTVCVEKDERLGGVCLNVGCIPSKALLDSSEFYDLARQRFAEHGIGFEGLSLDLAAMMARKDKVVHELTENVRKLLERHHVSVIHGTGRLTGPGRVVVDLADSSKDPVELRARSVILATGSEPVAVPQVTYDGQWIVSSTEALAFAEVPQRLGIIGGGYIGLELGSVWNRLGSHVTVMEMLPRIATLLDAQVSRSLERFLRRRGFRFLLESRVLKASVEQGEVVVRVQTKEGEERLVFDRLLVAVGRRPRTRGLGLEAVGIAMHDKTGHVLVNARYQTSVPGIYAIGDLIAGPALAHKASAEAIACVEGMAGMDSEVNYDAVPAIIYTWPEVAAVGKTEEELRAQNVPYCVGTYPFTGAGRARCMGETEGFVKVLSHAASGRILGVHIIGPRASDMIAEAVLAMECGVTAAHVGRIMHGHPTFSEALQEAARVATACAIYGKD</sequence>
<evidence type="ECO:0000256" key="4">
    <source>
        <dbReference type="ARBA" id="ARBA00022827"/>
    </source>
</evidence>
<evidence type="ECO:0000256" key="7">
    <source>
        <dbReference type="ARBA" id="ARBA00023157"/>
    </source>
</evidence>
<evidence type="ECO:0000256" key="5">
    <source>
        <dbReference type="ARBA" id="ARBA00023002"/>
    </source>
</evidence>
<dbReference type="InterPro" id="IPR016156">
    <property type="entry name" value="FAD/NAD-linked_Rdtase_dimer_sf"/>
</dbReference>
<dbReference type="RefSeq" id="WP_123291574.1">
    <property type="nucleotide sequence ID" value="NZ_RJVA01000017.1"/>
</dbReference>
<evidence type="ECO:0000313" key="17">
    <source>
        <dbReference type="Proteomes" id="UP000276223"/>
    </source>
</evidence>
<dbReference type="NCBIfam" id="TIGR01350">
    <property type="entry name" value="lipoamide_DH"/>
    <property type="match status" value="1"/>
</dbReference>
<accession>A0A3N1UIJ9</accession>
<feature type="active site" description="Proton acceptor" evidence="10">
    <location>
        <position position="449"/>
    </location>
</feature>
<keyword evidence="4 11" id="KW-0274">FAD</keyword>
<keyword evidence="17" id="KW-1185">Reference proteome</keyword>
<dbReference type="GO" id="GO:0004148">
    <property type="term" value="F:dihydrolipoyl dehydrogenase (NADH) activity"/>
    <property type="evidence" value="ECO:0007669"/>
    <property type="project" value="UniProtKB-EC"/>
</dbReference>
<feature type="binding site" evidence="11">
    <location>
        <position position="208"/>
    </location>
    <ligand>
        <name>NAD(+)</name>
        <dbReference type="ChEBI" id="CHEBI:57540"/>
    </ligand>
</feature>
<dbReference type="InterPro" id="IPR001100">
    <property type="entry name" value="Pyr_nuc-diS_OxRdtase"/>
</dbReference>
<dbReference type="Gene3D" id="3.30.390.30">
    <property type="match status" value="1"/>
</dbReference>
<evidence type="ECO:0000256" key="1">
    <source>
        <dbReference type="ARBA" id="ARBA00007532"/>
    </source>
</evidence>
<dbReference type="Proteomes" id="UP000276223">
    <property type="component" value="Unassembled WGS sequence"/>
</dbReference>
<keyword evidence="7" id="KW-1015">Disulfide bond</keyword>
<comment type="catalytic activity">
    <reaction evidence="9 13">
        <text>N(6)-[(R)-dihydrolipoyl]-L-lysyl-[protein] + NAD(+) = N(6)-[(R)-lipoyl]-L-lysyl-[protein] + NADH + H(+)</text>
        <dbReference type="Rhea" id="RHEA:15045"/>
        <dbReference type="Rhea" id="RHEA-COMP:10474"/>
        <dbReference type="Rhea" id="RHEA-COMP:10475"/>
        <dbReference type="ChEBI" id="CHEBI:15378"/>
        <dbReference type="ChEBI" id="CHEBI:57540"/>
        <dbReference type="ChEBI" id="CHEBI:57945"/>
        <dbReference type="ChEBI" id="CHEBI:83099"/>
        <dbReference type="ChEBI" id="CHEBI:83100"/>
        <dbReference type="EC" id="1.8.1.4"/>
    </reaction>
</comment>
<feature type="binding site" evidence="11">
    <location>
        <position position="117"/>
    </location>
    <ligand>
        <name>FAD</name>
        <dbReference type="ChEBI" id="CHEBI:57692"/>
    </ligand>
</feature>
<evidence type="ECO:0000256" key="2">
    <source>
        <dbReference type="ARBA" id="ARBA00012608"/>
    </source>
</evidence>
<comment type="cofactor">
    <cofactor evidence="11 13">
        <name>FAD</name>
        <dbReference type="ChEBI" id="CHEBI:57692"/>
    </cofactor>
    <text evidence="11 13">Binds 1 FAD per subunit.</text>
</comment>
<dbReference type="EC" id="1.8.1.4" evidence="2 13"/>
<comment type="similarity">
    <text evidence="1 13">Belongs to the class-I pyridine nucleotide-disulfide oxidoreductase family.</text>
</comment>
<dbReference type="PRINTS" id="PR00411">
    <property type="entry name" value="PNDRDTASEI"/>
</dbReference>
<dbReference type="PANTHER" id="PTHR22912:SF151">
    <property type="entry name" value="DIHYDROLIPOYL DEHYDROGENASE, MITOCHONDRIAL"/>
    <property type="match status" value="1"/>
</dbReference>
<comment type="caution">
    <text evidence="16">The sequence shown here is derived from an EMBL/GenBank/DDBJ whole genome shotgun (WGS) entry which is preliminary data.</text>
</comment>
<feature type="binding site" evidence="11">
    <location>
        <position position="317"/>
    </location>
    <ligand>
        <name>FAD</name>
        <dbReference type="ChEBI" id="CHEBI:57692"/>
    </ligand>
</feature>
<evidence type="ECO:0000256" key="13">
    <source>
        <dbReference type="RuleBase" id="RU003692"/>
    </source>
</evidence>
<dbReference type="SUPFAM" id="SSF55424">
    <property type="entry name" value="FAD/NAD-linked reductases, dimerisation (C-terminal) domain"/>
    <property type="match status" value="1"/>
</dbReference>
<dbReference type="OrthoDB" id="9786429at2"/>
<proteinExistence type="inferred from homology"/>
<dbReference type="InterPro" id="IPR004099">
    <property type="entry name" value="Pyr_nucl-diS_OxRdtase_dimer"/>
</dbReference>
<dbReference type="EMBL" id="RJVA01000017">
    <property type="protein sequence ID" value="ROQ89608.1"/>
    <property type="molecule type" value="Genomic_DNA"/>
</dbReference>
<keyword evidence="11" id="KW-0547">Nucleotide-binding</keyword>
<name>A0A3N1UIJ9_9BACT</name>
<dbReference type="PROSITE" id="PS00076">
    <property type="entry name" value="PYRIDINE_REDOX_1"/>
    <property type="match status" value="1"/>
</dbReference>
<feature type="domain" description="Pyridine nucleotide-disulphide oxidoreductase dimerisation" evidence="14">
    <location>
        <begin position="351"/>
        <end position="460"/>
    </location>
</feature>
<feature type="domain" description="FAD/NAD(P)-binding" evidence="15">
    <location>
        <begin position="6"/>
        <end position="332"/>
    </location>
</feature>
<reference evidence="16 17" key="1">
    <citation type="submission" date="2018-11" db="EMBL/GenBank/DDBJ databases">
        <title>Genomic Encyclopedia of Type Strains, Phase IV (KMG-IV): sequencing the most valuable type-strain genomes for metagenomic binning, comparative biology and taxonomic classification.</title>
        <authorList>
            <person name="Goeker M."/>
        </authorList>
    </citation>
    <scope>NUCLEOTIDE SEQUENCE [LARGE SCALE GENOMIC DNA]</scope>
    <source>
        <strain evidence="16 17">DSM 22027</strain>
    </source>
</reference>
<dbReference type="GO" id="GO:0050660">
    <property type="term" value="F:flavin adenine dinucleotide binding"/>
    <property type="evidence" value="ECO:0007669"/>
    <property type="project" value="InterPro"/>
</dbReference>
<dbReference type="InterPro" id="IPR036188">
    <property type="entry name" value="FAD/NAD-bd_sf"/>
</dbReference>
<feature type="binding site" evidence="11">
    <location>
        <begin position="148"/>
        <end position="150"/>
    </location>
    <ligand>
        <name>FAD</name>
        <dbReference type="ChEBI" id="CHEBI:57692"/>
    </ligand>
</feature>
<dbReference type="AlphaFoldDB" id="A0A3N1UIJ9"/>
<evidence type="ECO:0000256" key="11">
    <source>
        <dbReference type="PIRSR" id="PIRSR000350-3"/>
    </source>
</evidence>
<comment type="miscellaneous">
    <text evidence="13">The active site is a redox-active disulfide bond.</text>
</comment>
<dbReference type="GO" id="GO:0005737">
    <property type="term" value="C:cytoplasm"/>
    <property type="evidence" value="ECO:0007669"/>
    <property type="project" value="UniProtKB-ARBA"/>
</dbReference>
<dbReference type="Gene3D" id="3.50.50.60">
    <property type="entry name" value="FAD/NAD(P)-binding domain"/>
    <property type="match status" value="2"/>
</dbReference>
<dbReference type="InterPro" id="IPR050151">
    <property type="entry name" value="Class-I_Pyr_Nuc-Dis_Oxidored"/>
</dbReference>
<dbReference type="PANTHER" id="PTHR22912">
    <property type="entry name" value="DISULFIDE OXIDOREDUCTASE"/>
    <property type="match status" value="1"/>
</dbReference>
<dbReference type="PRINTS" id="PR00368">
    <property type="entry name" value="FADPNR"/>
</dbReference>
<gene>
    <name evidence="16" type="ORF">EDC27_3145</name>
</gene>
<keyword evidence="8 13" id="KW-0676">Redox-active center</keyword>
<dbReference type="SUPFAM" id="SSF51905">
    <property type="entry name" value="FAD/NAD(P)-binding domain"/>
    <property type="match status" value="1"/>
</dbReference>
<dbReference type="InterPro" id="IPR023753">
    <property type="entry name" value="FAD/NAD-binding_dom"/>
</dbReference>
<feature type="binding site" evidence="11">
    <location>
        <begin position="185"/>
        <end position="192"/>
    </location>
    <ligand>
        <name>NAD(+)</name>
        <dbReference type="ChEBI" id="CHEBI:57540"/>
    </ligand>
</feature>
<keyword evidence="5 13" id="KW-0560">Oxidoreductase</keyword>
<evidence type="ECO:0000256" key="6">
    <source>
        <dbReference type="ARBA" id="ARBA00023027"/>
    </source>
</evidence>